<evidence type="ECO:0000256" key="1">
    <source>
        <dbReference type="SAM" id="Phobius"/>
    </source>
</evidence>
<dbReference type="PANTHER" id="PTHR16214:SF3">
    <property type="entry name" value="TRANSMEMBRANE PROTEIN 260"/>
    <property type="match status" value="1"/>
</dbReference>
<evidence type="ECO:0000313" key="3">
    <source>
        <dbReference type="Proteomes" id="UP000696931"/>
    </source>
</evidence>
<dbReference type="AlphaFoldDB" id="A0A933S8X9"/>
<dbReference type="InterPro" id="IPR052724">
    <property type="entry name" value="GT117_domain-containing"/>
</dbReference>
<evidence type="ECO:0000313" key="2">
    <source>
        <dbReference type="EMBL" id="MBI5168106.1"/>
    </source>
</evidence>
<comment type="caution">
    <text evidence="2">The sequence shown here is derived from an EMBL/GenBank/DDBJ whole genome shotgun (WGS) entry which is preliminary data.</text>
</comment>
<feature type="transmembrane region" description="Helical" evidence="1">
    <location>
        <begin position="345"/>
        <end position="366"/>
    </location>
</feature>
<feature type="transmembrane region" description="Helical" evidence="1">
    <location>
        <begin position="117"/>
        <end position="136"/>
    </location>
</feature>
<dbReference type="Proteomes" id="UP000696931">
    <property type="component" value="Unassembled WGS sequence"/>
</dbReference>
<reference evidence="2" key="1">
    <citation type="submission" date="2020-07" db="EMBL/GenBank/DDBJ databases">
        <title>Huge and variable diversity of episymbiotic CPR bacteria and DPANN archaea in groundwater ecosystems.</title>
        <authorList>
            <person name="He C.Y."/>
            <person name="Keren R."/>
            <person name="Whittaker M."/>
            <person name="Farag I.F."/>
            <person name="Doudna J."/>
            <person name="Cate J.H.D."/>
            <person name="Banfield J.F."/>
        </authorList>
    </citation>
    <scope>NUCLEOTIDE SEQUENCE</scope>
    <source>
        <strain evidence="2">NC_groundwater_1813_Pr3_B-0.1um_71_17</strain>
    </source>
</reference>
<keyword evidence="1" id="KW-0812">Transmembrane</keyword>
<feature type="transmembrane region" description="Helical" evidence="1">
    <location>
        <begin position="185"/>
        <end position="213"/>
    </location>
</feature>
<accession>A0A933S8X9</accession>
<dbReference type="PROSITE" id="PS51257">
    <property type="entry name" value="PROKAR_LIPOPROTEIN"/>
    <property type="match status" value="1"/>
</dbReference>
<dbReference type="PANTHER" id="PTHR16214">
    <property type="entry name" value="TRANSMEMBRANE PROTEIN 260"/>
    <property type="match status" value="1"/>
</dbReference>
<feature type="transmembrane region" description="Helical" evidence="1">
    <location>
        <begin position="225"/>
        <end position="244"/>
    </location>
</feature>
<feature type="transmembrane region" description="Helical" evidence="1">
    <location>
        <begin position="373"/>
        <end position="390"/>
    </location>
</feature>
<feature type="transmembrane region" description="Helical" evidence="1">
    <location>
        <begin position="90"/>
        <end position="111"/>
    </location>
</feature>
<protein>
    <submittedName>
        <fullName evidence="2">DUF2723 domain-containing protein</fullName>
    </submittedName>
</protein>
<proteinExistence type="predicted"/>
<keyword evidence="1" id="KW-0472">Membrane</keyword>
<gene>
    <name evidence="2" type="ORF">HZA61_01320</name>
</gene>
<dbReference type="InterPro" id="IPR021280">
    <property type="entry name" value="TMEM260-like"/>
</dbReference>
<dbReference type="EMBL" id="JACRIW010000012">
    <property type="protein sequence ID" value="MBI5168106.1"/>
    <property type="molecule type" value="Genomic_DNA"/>
</dbReference>
<sequence>MSSPRSTRSKASAAPPSPWVSVLVGAACLAVYASLTPAVPGDKDSGEFTLVLATLGLAHPTGYPLYTFAGHAFVSALHALGFGWAHAANLFSALGGAVAMGALHAVTSRIAVAAGRARGAGVFALLPVVALAPNPVWTQEATLAEVNAWHVAWCLLAALAAWRAARTFDGDSSPPSRVRADAALWGLVAGCGMAHHATSVLVALPLTLALVIVANRRGRLGAGTIAAFAAGALPPLACLGWVAWRAWHPVAGQWPVLESTWPSVADHLTGAQYRTFLGRFAPSPRQAALLARWVWPPLVPALVGAMLAWRPPASSATAVRHAIGAATVLSCGYALLYGVSDPAPYFLPALALGLALAAGSAAGMLARRGWSGGAATALLAALLLAAAPQLKAASDRNDAFASLDGLIRRMWDAIPPGEAFVVWDDDMASRLRGFQQLEDSRADLIVVQPRMLSHRAPLRRFETRHHFDPMAPIGGDSPPADRGPLSSGQLVDAIIARINVASPLPVYTFDPSLQSLRRLTKPASDSSAVTGAAAAR</sequence>
<organism evidence="2 3">
    <name type="scientific">Eiseniibacteriota bacterium</name>
    <dbReference type="NCBI Taxonomy" id="2212470"/>
    <lineage>
        <taxon>Bacteria</taxon>
        <taxon>Candidatus Eiseniibacteriota</taxon>
    </lineage>
</organism>
<name>A0A933S8X9_UNCEI</name>
<feature type="transmembrane region" description="Helical" evidence="1">
    <location>
        <begin position="321"/>
        <end position="339"/>
    </location>
</feature>
<dbReference type="Pfam" id="PF11028">
    <property type="entry name" value="TMEM260-like"/>
    <property type="match status" value="1"/>
</dbReference>
<keyword evidence="1" id="KW-1133">Transmembrane helix</keyword>